<dbReference type="RefSeq" id="XP_067921829.1">
    <property type="nucleotide sequence ID" value="XM_068066198.1"/>
</dbReference>
<dbReference type="VEuPathDB" id="ToxoDB:CSUI_006033"/>
<keyword evidence="2" id="KW-0411">Iron-sulfur</keyword>
<evidence type="ECO:0000313" key="4">
    <source>
        <dbReference type="Proteomes" id="UP000221165"/>
    </source>
</evidence>
<dbReference type="InterPro" id="IPR013785">
    <property type="entry name" value="Aldolase_TIM"/>
</dbReference>
<keyword evidence="2" id="KW-0408">Iron</keyword>
<organism evidence="3 4">
    <name type="scientific">Cystoisospora suis</name>
    <dbReference type="NCBI Taxonomy" id="483139"/>
    <lineage>
        <taxon>Eukaryota</taxon>
        <taxon>Sar</taxon>
        <taxon>Alveolata</taxon>
        <taxon>Apicomplexa</taxon>
        <taxon>Conoidasida</taxon>
        <taxon>Coccidia</taxon>
        <taxon>Eucoccidiorida</taxon>
        <taxon>Eimeriorina</taxon>
        <taxon>Sarcocystidae</taxon>
        <taxon>Cystoisospora</taxon>
    </lineage>
</organism>
<proteinExistence type="predicted"/>
<feature type="non-terminal residue" evidence="3">
    <location>
        <position position="115"/>
    </location>
</feature>
<dbReference type="AlphaFoldDB" id="A0A2C6KUZ8"/>
<dbReference type="PANTHER" id="PTHR30544:SF5">
    <property type="entry name" value="RADICAL SAM CORE DOMAIN-CONTAINING PROTEIN"/>
    <property type="match status" value="1"/>
</dbReference>
<dbReference type="Gene3D" id="3.20.20.70">
    <property type="entry name" value="Aldolase class I"/>
    <property type="match status" value="1"/>
</dbReference>
<dbReference type="GO" id="GO:0030488">
    <property type="term" value="P:tRNA methylation"/>
    <property type="evidence" value="ECO:0007669"/>
    <property type="project" value="TreeGrafter"/>
</dbReference>
<gene>
    <name evidence="3" type="ORF">CSUI_006033</name>
</gene>
<keyword evidence="2" id="KW-0479">Metal-binding</keyword>
<dbReference type="EMBL" id="MIGC01003009">
    <property type="protein sequence ID" value="PHJ20138.1"/>
    <property type="molecule type" value="Genomic_DNA"/>
</dbReference>
<reference evidence="3 4" key="1">
    <citation type="journal article" date="2017" name="Int. J. Parasitol.">
        <title>The genome of the protozoan parasite Cystoisospora suis and a reverse vaccinology approach to identify vaccine candidates.</title>
        <authorList>
            <person name="Palmieri N."/>
            <person name="Shrestha A."/>
            <person name="Ruttkowski B."/>
            <person name="Beck T."/>
            <person name="Vogl C."/>
            <person name="Tomley F."/>
            <person name="Blake D.P."/>
            <person name="Joachim A."/>
        </authorList>
    </citation>
    <scope>NUCLEOTIDE SEQUENCE [LARGE SCALE GENOMIC DNA]</scope>
    <source>
        <strain evidence="3 4">Wien I</strain>
    </source>
</reference>
<dbReference type="GO" id="GO:0070475">
    <property type="term" value="P:rRNA base methylation"/>
    <property type="evidence" value="ECO:0007669"/>
    <property type="project" value="TreeGrafter"/>
</dbReference>
<dbReference type="Proteomes" id="UP000221165">
    <property type="component" value="Unassembled WGS sequence"/>
</dbReference>
<dbReference type="InterPro" id="IPR040072">
    <property type="entry name" value="Methyltransferase_A"/>
</dbReference>
<evidence type="ECO:0000256" key="1">
    <source>
        <dbReference type="ARBA" id="ARBA00001966"/>
    </source>
</evidence>
<protein>
    <submittedName>
        <fullName evidence="3">Gpi transamidase</fullName>
    </submittedName>
</protein>
<accession>A0A2C6KUZ8</accession>
<dbReference type="GO" id="GO:0051539">
    <property type="term" value="F:4 iron, 4 sulfur cluster binding"/>
    <property type="evidence" value="ECO:0007669"/>
    <property type="project" value="UniProtKB-KW"/>
</dbReference>
<dbReference type="GeneID" id="94429409"/>
<comment type="caution">
    <text evidence="3">The sequence shown here is derived from an EMBL/GenBank/DDBJ whole genome shotgun (WGS) entry which is preliminary data.</text>
</comment>
<sequence length="115" mass="13266">MYPFEEVFALLDERLAKTGRRVWISYILIQGKNASDEHARAVASILRERRRETRHLYHVNLIPYNKAYGVDPSMETPSRSEVVRFHDILKEHNISVSIRNAFGVDIDAACGQMHA</sequence>
<keyword evidence="2" id="KW-0004">4Fe-4S</keyword>
<name>A0A2C6KUZ8_9APIC</name>
<comment type="cofactor">
    <cofactor evidence="1">
        <name>[4Fe-4S] cluster</name>
        <dbReference type="ChEBI" id="CHEBI:49883"/>
    </cofactor>
</comment>
<evidence type="ECO:0000256" key="2">
    <source>
        <dbReference type="ARBA" id="ARBA00022485"/>
    </source>
</evidence>
<dbReference type="PANTHER" id="PTHR30544">
    <property type="entry name" value="23S RRNA METHYLTRANSFERASE"/>
    <property type="match status" value="1"/>
</dbReference>
<keyword evidence="4" id="KW-1185">Reference proteome</keyword>
<dbReference type="OrthoDB" id="538249at2759"/>
<evidence type="ECO:0000313" key="3">
    <source>
        <dbReference type="EMBL" id="PHJ20138.1"/>
    </source>
</evidence>